<proteinExistence type="predicted"/>
<evidence type="ECO:0000256" key="1">
    <source>
        <dbReference type="SAM" id="Coils"/>
    </source>
</evidence>
<evidence type="ECO:0000313" key="3">
    <source>
        <dbReference type="Proteomes" id="UP001500124"/>
    </source>
</evidence>
<reference evidence="3" key="1">
    <citation type="journal article" date="2019" name="Int. J. Syst. Evol. Microbiol.">
        <title>The Global Catalogue of Microorganisms (GCM) 10K type strain sequencing project: providing services to taxonomists for standard genome sequencing and annotation.</title>
        <authorList>
            <consortium name="The Broad Institute Genomics Platform"/>
            <consortium name="The Broad Institute Genome Sequencing Center for Infectious Disease"/>
            <person name="Wu L."/>
            <person name="Ma J."/>
        </authorList>
    </citation>
    <scope>NUCLEOTIDE SEQUENCE [LARGE SCALE GENOMIC DNA]</scope>
    <source>
        <strain evidence="3">JCM 18410</strain>
    </source>
</reference>
<sequence length="273" mass="29069">MIRMIRTKNLRALEQGAELASALEADLELAENAIEGFKEDAAANAGLRQQLVTDLGEVRTELVASESRNTALHRLVALLVGAVKYAFDAADAPIDVVLHEGKVRSAHRDRASAQAATPFPDGGWVPAQDPDPDPLGWKIQRTTPPPLPAPADADEIEALLKRTERPALEQLAEADRLQKLTRELETIRSQRDTAMKDTGTAAAALAAESLAFAFHRAAVTEAVTEIAFALLSNDTVASVREVSGLLLRHAGLFGIDPHGPGTGADTKKKGADA</sequence>
<evidence type="ECO:0008006" key="4">
    <source>
        <dbReference type="Google" id="ProtNLM"/>
    </source>
</evidence>
<gene>
    <name evidence="2" type="ORF">GCM10023336_77860</name>
</gene>
<dbReference type="EMBL" id="BAABKC010000158">
    <property type="protein sequence ID" value="GAA5082976.1"/>
    <property type="molecule type" value="Genomic_DNA"/>
</dbReference>
<dbReference type="Proteomes" id="UP001500124">
    <property type="component" value="Unassembled WGS sequence"/>
</dbReference>
<name>A0ABP9LPV3_9ACTN</name>
<keyword evidence="3" id="KW-1185">Reference proteome</keyword>
<dbReference type="RefSeq" id="WP_345672762.1">
    <property type="nucleotide sequence ID" value="NZ_BAABKC010000158.1"/>
</dbReference>
<evidence type="ECO:0000313" key="2">
    <source>
        <dbReference type="EMBL" id="GAA5082976.1"/>
    </source>
</evidence>
<feature type="coiled-coil region" evidence="1">
    <location>
        <begin position="13"/>
        <end position="40"/>
    </location>
</feature>
<comment type="caution">
    <text evidence="2">The sequence shown here is derived from an EMBL/GenBank/DDBJ whole genome shotgun (WGS) entry which is preliminary data.</text>
</comment>
<protein>
    <recommendedName>
        <fullName evidence="4">Nucleotide exchange factor GrpE</fullName>
    </recommendedName>
</protein>
<organism evidence="2 3">
    <name type="scientific">Streptomyces similanensis</name>
    <dbReference type="NCBI Taxonomy" id="1274988"/>
    <lineage>
        <taxon>Bacteria</taxon>
        <taxon>Bacillati</taxon>
        <taxon>Actinomycetota</taxon>
        <taxon>Actinomycetes</taxon>
        <taxon>Kitasatosporales</taxon>
        <taxon>Streptomycetaceae</taxon>
        <taxon>Streptomyces</taxon>
    </lineage>
</organism>
<keyword evidence="1" id="KW-0175">Coiled coil</keyword>
<accession>A0ABP9LPV3</accession>